<accession>X0W4S0</accession>
<protein>
    <submittedName>
        <fullName evidence="1">Uncharacterized protein</fullName>
    </submittedName>
</protein>
<reference evidence="1" key="1">
    <citation type="journal article" date="2014" name="Front. Microbiol.">
        <title>High frequency of phylogenetically diverse reductive dehalogenase-homologous genes in deep subseafloor sedimentary metagenomes.</title>
        <authorList>
            <person name="Kawai M."/>
            <person name="Futagami T."/>
            <person name="Toyoda A."/>
            <person name="Takaki Y."/>
            <person name="Nishi S."/>
            <person name="Hori S."/>
            <person name="Arai W."/>
            <person name="Tsubouchi T."/>
            <person name="Morono Y."/>
            <person name="Uchiyama I."/>
            <person name="Ito T."/>
            <person name="Fujiyama A."/>
            <person name="Inagaki F."/>
            <person name="Takami H."/>
        </authorList>
    </citation>
    <scope>NUCLEOTIDE SEQUENCE</scope>
    <source>
        <strain evidence="1">Expedition CK06-06</strain>
    </source>
</reference>
<dbReference type="AlphaFoldDB" id="X0W4S0"/>
<feature type="non-terminal residue" evidence="1">
    <location>
        <position position="1"/>
    </location>
</feature>
<evidence type="ECO:0000313" key="1">
    <source>
        <dbReference type="EMBL" id="GAG19598.1"/>
    </source>
</evidence>
<proteinExistence type="predicted"/>
<organism evidence="1">
    <name type="scientific">marine sediment metagenome</name>
    <dbReference type="NCBI Taxonomy" id="412755"/>
    <lineage>
        <taxon>unclassified sequences</taxon>
        <taxon>metagenomes</taxon>
        <taxon>ecological metagenomes</taxon>
    </lineage>
</organism>
<sequence>DWIESFLKYEVTADKGAQGPGEIEGRIEKTNIFVFDALMMYLPRIAAAMRGSQADAVVAKNKSIAATKAVGELGRTLIGMEESFRDVTRFALYLKKTGLLEQLEEAVSMIDHTKAIEVPVEELQEGTRQ</sequence>
<dbReference type="EMBL" id="BARS01039498">
    <property type="protein sequence ID" value="GAG19598.1"/>
    <property type="molecule type" value="Genomic_DNA"/>
</dbReference>
<name>X0W4S0_9ZZZZ</name>
<gene>
    <name evidence="1" type="ORF">S01H1_60306</name>
</gene>
<comment type="caution">
    <text evidence="1">The sequence shown here is derived from an EMBL/GenBank/DDBJ whole genome shotgun (WGS) entry which is preliminary data.</text>
</comment>